<dbReference type="InterPro" id="IPR009051">
    <property type="entry name" value="Helical_ferredxn"/>
</dbReference>
<comment type="cofactor">
    <cofactor evidence="1">
        <name>FAD</name>
        <dbReference type="ChEBI" id="CHEBI:57692"/>
    </cofactor>
</comment>
<keyword evidence="5" id="KW-0809">Transit peptide</keyword>
<dbReference type="InterPro" id="IPR036318">
    <property type="entry name" value="FAD-bd_PCMH-like_sf"/>
</dbReference>
<dbReference type="GO" id="GO:0008720">
    <property type="term" value="F:D-lactate dehydrogenase (NAD+) activity"/>
    <property type="evidence" value="ECO:0007669"/>
    <property type="project" value="TreeGrafter"/>
</dbReference>
<evidence type="ECO:0000256" key="5">
    <source>
        <dbReference type="ARBA" id="ARBA00022946"/>
    </source>
</evidence>
<dbReference type="EMBL" id="DWZI01000011">
    <property type="protein sequence ID" value="HJA84985.1"/>
    <property type="molecule type" value="Genomic_DNA"/>
</dbReference>
<evidence type="ECO:0000259" key="9">
    <source>
        <dbReference type="PROSITE" id="PS51387"/>
    </source>
</evidence>
<accession>A0A9D2HT16</accession>
<dbReference type="InterPro" id="IPR017896">
    <property type="entry name" value="4Fe4S_Fe-S-bd"/>
</dbReference>
<dbReference type="Gene3D" id="3.30.70.2740">
    <property type="match status" value="1"/>
</dbReference>
<evidence type="ECO:0000313" key="11">
    <source>
        <dbReference type="Proteomes" id="UP000823862"/>
    </source>
</evidence>
<gene>
    <name evidence="10" type="ORF">H9950_02085</name>
</gene>
<dbReference type="InterPro" id="IPR004113">
    <property type="entry name" value="FAD-bd_oxidored_4_C"/>
</dbReference>
<evidence type="ECO:0000313" key="10">
    <source>
        <dbReference type="EMBL" id="HJA84985.1"/>
    </source>
</evidence>
<dbReference type="FunFam" id="1.10.45.10:FF:000001">
    <property type="entry name" value="D-lactate dehydrogenase mitochondrial"/>
    <property type="match status" value="1"/>
</dbReference>
<dbReference type="InterPro" id="IPR004017">
    <property type="entry name" value="Cys_rich_dom"/>
</dbReference>
<feature type="domain" description="4Fe-4S ferredoxin-type" evidence="8">
    <location>
        <begin position="560"/>
        <end position="590"/>
    </location>
</feature>
<dbReference type="GO" id="GO:0071949">
    <property type="term" value="F:FAD binding"/>
    <property type="evidence" value="ECO:0007669"/>
    <property type="project" value="InterPro"/>
</dbReference>
<keyword evidence="3" id="KW-0285">Flavoprotein</keyword>
<evidence type="ECO:0000256" key="3">
    <source>
        <dbReference type="ARBA" id="ARBA00022630"/>
    </source>
</evidence>
<reference evidence="10" key="1">
    <citation type="journal article" date="2021" name="PeerJ">
        <title>Extensive microbial diversity within the chicken gut microbiome revealed by metagenomics and culture.</title>
        <authorList>
            <person name="Gilroy R."/>
            <person name="Ravi A."/>
            <person name="Getino M."/>
            <person name="Pursley I."/>
            <person name="Horton D.L."/>
            <person name="Alikhan N.F."/>
            <person name="Baker D."/>
            <person name="Gharbi K."/>
            <person name="Hall N."/>
            <person name="Watson M."/>
            <person name="Adriaenssens E.M."/>
            <person name="Foster-Nyarko E."/>
            <person name="Jarju S."/>
            <person name="Secka A."/>
            <person name="Antonio M."/>
            <person name="Oren A."/>
            <person name="Chaudhuri R.R."/>
            <person name="La Ragione R."/>
            <person name="Hildebrand F."/>
            <person name="Pallen M.J."/>
        </authorList>
    </citation>
    <scope>NUCLEOTIDE SEQUENCE</scope>
    <source>
        <strain evidence="10">ChiHjej12B11-9795</strain>
    </source>
</reference>
<dbReference type="GO" id="GO:0004458">
    <property type="term" value="F:D-lactate dehydrogenase (cytochrome) activity"/>
    <property type="evidence" value="ECO:0007669"/>
    <property type="project" value="UniProtKB-EC"/>
</dbReference>
<evidence type="ECO:0000256" key="2">
    <source>
        <dbReference type="ARBA" id="ARBA00008000"/>
    </source>
</evidence>
<evidence type="ECO:0000256" key="4">
    <source>
        <dbReference type="ARBA" id="ARBA00022827"/>
    </source>
</evidence>
<dbReference type="PROSITE" id="PS51387">
    <property type="entry name" value="FAD_PCMH"/>
    <property type="match status" value="1"/>
</dbReference>
<dbReference type="InterPro" id="IPR016166">
    <property type="entry name" value="FAD-bd_PCMH"/>
</dbReference>
<proteinExistence type="inferred from homology"/>
<dbReference type="Gene3D" id="1.10.45.10">
    <property type="entry name" value="Vanillyl-alcohol Oxidase, Chain A, domain 4"/>
    <property type="match status" value="1"/>
</dbReference>
<evidence type="ECO:0000256" key="6">
    <source>
        <dbReference type="ARBA" id="ARBA00023002"/>
    </source>
</evidence>
<dbReference type="Pfam" id="PF02754">
    <property type="entry name" value="CCG"/>
    <property type="match status" value="2"/>
</dbReference>
<dbReference type="Pfam" id="PF01565">
    <property type="entry name" value="FAD_binding_4"/>
    <property type="match status" value="1"/>
</dbReference>
<dbReference type="Gene3D" id="3.30.43.10">
    <property type="entry name" value="Uridine Diphospho-n-acetylenolpyruvylglucosamine Reductase, domain 2"/>
    <property type="match status" value="1"/>
</dbReference>
<dbReference type="InterPro" id="IPR016164">
    <property type="entry name" value="FAD-linked_Oxase-like_C"/>
</dbReference>
<dbReference type="PANTHER" id="PTHR11748">
    <property type="entry name" value="D-LACTATE DEHYDROGENASE"/>
    <property type="match status" value="1"/>
</dbReference>
<dbReference type="Proteomes" id="UP000823862">
    <property type="component" value="Unassembled WGS sequence"/>
</dbReference>
<comment type="similarity">
    <text evidence="2">Belongs to the FAD-binding oxidoreductase/transferase type 4 family.</text>
</comment>
<dbReference type="GO" id="GO:1903457">
    <property type="term" value="P:lactate catabolic process"/>
    <property type="evidence" value="ECO:0007669"/>
    <property type="project" value="TreeGrafter"/>
</dbReference>
<dbReference type="SUPFAM" id="SSF46548">
    <property type="entry name" value="alpha-helical ferredoxin"/>
    <property type="match status" value="1"/>
</dbReference>
<dbReference type="Pfam" id="PF02913">
    <property type="entry name" value="FAD-oxidase_C"/>
    <property type="match status" value="1"/>
</dbReference>
<evidence type="ECO:0000256" key="1">
    <source>
        <dbReference type="ARBA" id="ARBA00001974"/>
    </source>
</evidence>
<name>A0A9D2HT16_9BACE</name>
<evidence type="ECO:0000259" key="8">
    <source>
        <dbReference type="PROSITE" id="PS51379"/>
    </source>
</evidence>
<reference evidence="10" key="2">
    <citation type="submission" date="2021-04" db="EMBL/GenBank/DDBJ databases">
        <authorList>
            <person name="Gilroy R."/>
        </authorList>
    </citation>
    <scope>NUCLEOTIDE SEQUENCE</scope>
    <source>
        <strain evidence="10">ChiHjej12B11-9795</strain>
    </source>
</reference>
<dbReference type="InterPro" id="IPR016169">
    <property type="entry name" value="FAD-bd_PCMH_sub2"/>
</dbReference>
<keyword evidence="6" id="KW-0560">Oxidoreductase</keyword>
<dbReference type="Gene3D" id="1.10.1060.10">
    <property type="entry name" value="Alpha-helical ferredoxin"/>
    <property type="match status" value="1"/>
</dbReference>
<dbReference type="InterPro" id="IPR016167">
    <property type="entry name" value="FAD-bd_PCMH_sub1"/>
</dbReference>
<dbReference type="InterPro" id="IPR016171">
    <property type="entry name" value="Vanillyl_alc_oxidase_C-sub2"/>
</dbReference>
<dbReference type="AlphaFoldDB" id="A0A9D2HT16"/>
<protein>
    <recommendedName>
        <fullName evidence="7">D-lactate dehydrogenase (cytochrome)</fullName>
        <ecNumber evidence="7">1.1.2.4</ecNumber>
    </recommendedName>
</protein>
<dbReference type="Gene3D" id="3.30.465.10">
    <property type="match status" value="1"/>
</dbReference>
<organism evidence="10 11">
    <name type="scientific">Candidatus Bacteroides avicola</name>
    <dbReference type="NCBI Taxonomy" id="2838468"/>
    <lineage>
        <taxon>Bacteria</taxon>
        <taxon>Pseudomonadati</taxon>
        <taxon>Bacteroidota</taxon>
        <taxon>Bacteroidia</taxon>
        <taxon>Bacteroidales</taxon>
        <taxon>Bacteroidaceae</taxon>
        <taxon>Bacteroides</taxon>
    </lineage>
</organism>
<evidence type="ECO:0000256" key="7">
    <source>
        <dbReference type="ARBA" id="ARBA00038897"/>
    </source>
</evidence>
<sequence length="983" mass="109952">MEKNRYTDFLHDALAFIPQERIYTDELRRLAWGTDAGFYRLIPQIVIRSKDEDEVSQLLCLATRHRLPVTFRAAGTSLSGQAISNSILIVAGKHWEQYSISPDHEQITLQPGIIGQRVNELLAPYGRKFAPDPASVKSAMVGGIVMNNASGMNCGTHANSDRMLTSVRIVLADGTVLDTGDSVSRASFEVTHREFLQRLCALRDDIRADEQLTERIRYKYSIKNVTGLNLLPFVRFDDPFDIIAHLMVGSEGTLAFLSQVTMKTEYDYPCKASAMLYFTSIQEASRAVVAMKPLKNAAGEWLVKGAEMLDYKSLSSVDDAHYLTYKQEVDDPSGLTAVLAETKARTPEELQQNIAAITRCLEKFHTYIPIRFTDDPAEYGKYWAIRSGIFPAVGGTRRPGTTCLIEDVAFHIDRLPEATADLQQLIARHGYDDACIYGHALEGNYHFIINQSFSTEAEVKRYADLMEDVKALVVDKYDGSLKAEHGTGRNMAPFVRYEWGDRAYECMKEVKRLFDPDGILNPGVIFNDDPQCHLKHFKPLPLIFGNEEQRMKNEASGSSFPASLKRVDKCIECGFCEVNCVSCGFTLSSRQRIVIQREIARLRQSGEDPERLALLTRQYYYPGNQTCAGDGLCAMSCPMGINTGDLTHFVRQQLLPPSSSGYKVGDYAARHLSGIENALRPVLTLADTAHAVLGTDTMSKLTRALHHLAGIPQWTPAMPKAFKISMNNAEGTTLHASVRKVVYFPSCINQTMGLPRKSPVEQPLVNKMMQLLHKAGFEVIFPESMDKLCCGTIWESKGMPDIADRKSAELEAALWKASEEGKYPVLCDQSPCLHRMRQTIRRMKLYEPVEFIYTYLRPHLRFVPTDRPVAVHITCSMREMGLADMLVQLAKLCTTGQVLVPEEVGCCAFAGDRGFTHPELNAYALRKLRPQIEAANIQIGYSNSRTCEIGLTTNSGIPYVSIAYLVDECTKSLNSQTQTEYSR</sequence>
<dbReference type="PROSITE" id="PS51379">
    <property type="entry name" value="4FE4S_FER_2"/>
    <property type="match status" value="1"/>
</dbReference>
<dbReference type="InterPro" id="IPR006094">
    <property type="entry name" value="Oxid_FAD_bind_N"/>
</dbReference>
<feature type="domain" description="FAD-binding PCMH-type" evidence="9">
    <location>
        <begin position="39"/>
        <end position="267"/>
    </location>
</feature>
<comment type="caution">
    <text evidence="10">The sequence shown here is derived from an EMBL/GenBank/DDBJ whole genome shotgun (WGS) entry which is preliminary data.</text>
</comment>
<dbReference type="SUPFAM" id="SSF55103">
    <property type="entry name" value="FAD-linked oxidases, C-terminal domain"/>
    <property type="match status" value="1"/>
</dbReference>
<keyword evidence="4" id="KW-0274">FAD</keyword>
<dbReference type="PANTHER" id="PTHR11748:SF111">
    <property type="entry name" value="D-LACTATE DEHYDROGENASE, MITOCHONDRIAL-RELATED"/>
    <property type="match status" value="1"/>
</dbReference>
<dbReference type="EC" id="1.1.2.4" evidence="7"/>
<dbReference type="GO" id="GO:0051536">
    <property type="term" value="F:iron-sulfur cluster binding"/>
    <property type="evidence" value="ECO:0007669"/>
    <property type="project" value="InterPro"/>
</dbReference>
<dbReference type="SUPFAM" id="SSF56176">
    <property type="entry name" value="FAD-binding/transporter-associated domain-like"/>
    <property type="match status" value="1"/>
</dbReference>